<sequence length="88" mass="9372">MSLPEEYSFASFSIPLTTSSTFLTLALISFFTIPFNLHIDSSSSAAVSYSCCTAALSFSIPAFVLSVSRITPIAPPIPPALLLVLTRL</sequence>
<reference evidence="2" key="1">
    <citation type="submission" date="2022-08" db="EMBL/GenBank/DDBJ databases">
        <title>A Global Phylogenomic Analysis of the Shiitake Genus Lentinula.</title>
        <authorList>
            <consortium name="DOE Joint Genome Institute"/>
            <person name="Sierra-Patev S."/>
            <person name="Min B."/>
            <person name="Naranjo-Ortiz M."/>
            <person name="Looney B."/>
            <person name="Konkel Z."/>
            <person name="Slot J.C."/>
            <person name="Sakamoto Y."/>
            <person name="Steenwyk J.L."/>
            <person name="Rokas A."/>
            <person name="Carro J."/>
            <person name="Camarero S."/>
            <person name="Ferreira P."/>
            <person name="Molpeceres G."/>
            <person name="Ruiz-Duenas F.J."/>
            <person name="Serrano A."/>
            <person name="Henrissat B."/>
            <person name="Drula E."/>
            <person name="Hughes K.W."/>
            <person name="Mata J.L."/>
            <person name="Ishikawa N.K."/>
            <person name="Vargas-Isla R."/>
            <person name="Ushijima S."/>
            <person name="Smith C.A."/>
            <person name="Ahrendt S."/>
            <person name="Andreopoulos W."/>
            <person name="He G."/>
            <person name="Labutti K."/>
            <person name="Lipzen A."/>
            <person name="Ng V."/>
            <person name="Riley R."/>
            <person name="Sandor L."/>
            <person name="Barry K."/>
            <person name="Martinez A.T."/>
            <person name="Xiao Y."/>
            <person name="Gibbons J.G."/>
            <person name="Terashima K."/>
            <person name="Grigoriev I.V."/>
            <person name="Hibbett D.S."/>
        </authorList>
    </citation>
    <scope>NUCLEOTIDE SEQUENCE</scope>
    <source>
        <strain evidence="2">JLM2183</strain>
    </source>
</reference>
<feature type="transmembrane region" description="Helical" evidence="1">
    <location>
        <begin position="47"/>
        <end position="67"/>
    </location>
</feature>
<keyword evidence="1" id="KW-0812">Transmembrane</keyword>
<keyword evidence="1" id="KW-0472">Membrane</keyword>
<keyword evidence="3" id="KW-1185">Reference proteome</keyword>
<dbReference type="AlphaFoldDB" id="A0A9W9DMY5"/>
<keyword evidence="1" id="KW-1133">Transmembrane helix</keyword>
<feature type="transmembrane region" description="Helical" evidence="1">
    <location>
        <begin position="12"/>
        <end position="35"/>
    </location>
</feature>
<proteinExistence type="predicted"/>
<protein>
    <submittedName>
        <fullName evidence="2">Uncharacterized protein</fullName>
    </submittedName>
</protein>
<dbReference type="EMBL" id="JAOTPV010000009">
    <property type="protein sequence ID" value="KAJ4478509.1"/>
    <property type="molecule type" value="Genomic_DNA"/>
</dbReference>
<dbReference type="Proteomes" id="UP001150266">
    <property type="component" value="Unassembled WGS sequence"/>
</dbReference>
<evidence type="ECO:0000313" key="2">
    <source>
        <dbReference type="EMBL" id="KAJ4478509.1"/>
    </source>
</evidence>
<gene>
    <name evidence="2" type="ORF">J3R30DRAFT_2910784</name>
</gene>
<evidence type="ECO:0000256" key="1">
    <source>
        <dbReference type="SAM" id="Phobius"/>
    </source>
</evidence>
<evidence type="ECO:0000313" key="3">
    <source>
        <dbReference type="Proteomes" id="UP001150266"/>
    </source>
</evidence>
<comment type="caution">
    <text evidence="2">The sequence shown here is derived from an EMBL/GenBank/DDBJ whole genome shotgun (WGS) entry which is preliminary data.</text>
</comment>
<accession>A0A9W9DMY5</accession>
<name>A0A9W9DMY5_9AGAR</name>
<organism evidence="2 3">
    <name type="scientific">Lentinula aciculospora</name>
    <dbReference type="NCBI Taxonomy" id="153920"/>
    <lineage>
        <taxon>Eukaryota</taxon>
        <taxon>Fungi</taxon>
        <taxon>Dikarya</taxon>
        <taxon>Basidiomycota</taxon>
        <taxon>Agaricomycotina</taxon>
        <taxon>Agaricomycetes</taxon>
        <taxon>Agaricomycetidae</taxon>
        <taxon>Agaricales</taxon>
        <taxon>Marasmiineae</taxon>
        <taxon>Omphalotaceae</taxon>
        <taxon>Lentinula</taxon>
    </lineage>
</organism>